<feature type="compositionally biased region" description="Acidic residues" evidence="1">
    <location>
        <begin position="538"/>
        <end position="634"/>
    </location>
</feature>
<dbReference type="RefSeq" id="XP_049143782.1">
    <property type="nucleotide sequence ID" value="XM_049286639.1"/>
</dbReference>
<feature type="region of interest" description="Disordered" evidence="1">
    <location>
        <begin position="205"/>
        <end position="228"/>
    </location>
</feature>
<dbReference type="Proteomes" id="UP000830671">
    <property type="component" value="Chromosome 4"/>
</dbReference>
<evidence type="ECO:0000256" key="1">
    <source>
        <dbReference type="SAM" id="MobiDB-lite"/>
    </source>
</evidence>
<protein>
    <submittedName>
        <fullName evidence="2">Uncharacterized protein</fullName>
    </submittedName>
</protein>
<organism evidence="2 3">
    <name type="scientific">Colletotrichum lupini</name>
    <dbReference type="NCBI Taxonomy" id="145971"/>
    <lineage>
        <taxon>Eukaryota</taxon>
        <taxon>Fungi</taxon>
        <taxon>Dikarya</taxon>
        <taxon>Ascomycota</taxon>
        <taxon>Pezizomycotina</taxon>
        <taxon>Sordariomycetes</taxon>
        <taxon>Hypocreomycetidae</taxon>
        <taxon>Glomerellales</taxon>
        <taxon>Glomerellaceae</taxon>
        <taxon>Colletotrichum</taxon>
        <taxon>Colletotrichum acutatum species complex</taxon>
    </lineage>
</organism>
<feature type="region of interest" description="Disordered" evidence="1">
    <location>
        <begin position="538"/>
        <end position="645"/>
    </location>
</feature>
<dbReference type="AlphaFoldDB" id="A0A9Q8SRE3"/>
<dbReference type="EMBL" id="CP019476">
    <property type="protein sequence ID" value="UQC82159.1"/>
    <property type="molecule type" value="Genomic_DNA"/>
</dbReference>
<proteinExistence type="predicted"/>
<keyword evidence="3" id="KW-1185">Reference proteome</keyword>
<reference evidence="2" key="1">
    <citation type="journal article" date="2021" name="Mol. Plant Microbe Interact.">
        <title>Complete Genome Sequence of the Plant-Pathogenic Fungus Colletotrichum lupini.</title>
        <authorList>
            <person name="Baroncelli R."/>
            <person name="Pensec F."/>
            <person name="Da Lio D."/>
            <person name="Boufleur T."/>
            <person name="Vicente I."/>
            <person name="Sarrocco S."/>
            <person name="Picot A."/>
            <person name="Baraldi E."/>
            <person name="Sukno S."/>
            <person name="Thon M."/>
            <person name="Le Floch G."/>
        </authorList>
    </citation>
    <scope>NUCLEOTIDE SEQUENCE</scope>
    <source>
        <strain evidence="2">IMI 504893</strain>
    </source>
</reference>
<evidence type="ECO:0000313" key="3">
    <source>
        <dbReference type="Proteomes" id="UP000830671"/>
    </source>
</evidence>
<sequence length="645" mass="71630">MPLYAPESPGALVELRTDSPALDTWIKVGPNQKLKFYRYYVFAKWCSRRPFPRVQSLTEVSVWELADLEPGNAQHRAPNLLATETSSCNGAHSTVARDINVVSFKLPQLNKDSIFPTSSTIVEDGIDRCNLATTQNRSGERKPKPRVPAASVPAILLFLERMILPLMSCRANGRLTWLGMCDVRDDFHLDWEGSKDKDMEVEEYDATSADDLGTGDGKERSETSSSSRVDMAVAVGKLPIEEGNFLLSWKLQAVSSPRTRVSVFSHINLPNPTPTLSSISSLSFVCQRHHSIPLLFWTNTHSASIPFKSLVPLRNTPLGNIKSQATEMFSLSIVTLTLAALGIASPIDVKPRHHEEVKPRHHEEIQPRSHNVPSFETLKRETTTNVGSAISKMIPGVGNDWGCNHVSFFSLLSARSISSGSCFLSHLHACTCIYYCIISDKATRTHIITAPNPLDCPALFAKIQSGQKDGVTVSTDKTCFTQTHGTCKATVCSAGGVDNVDYSLTTARMMNPIQTTCIVNGKSGYWWNENHTVYVSFEEDPSDEVPEEEEPQDEDPEDEEDSDDDEESDDDEDSDDDDDSDDNEDSDEDDEDDEEDGDDDEDEVEDNEGDGDDEGPEDEEIPENSEPVEEEPTEGEFVRRRRRVC</sequence>
<gene>
    <name evidence="2" type="ORF">CLUP02_07645</name>
</gene>
<accession>A0A9Q8SRE3</accession>
<evidence type="ECO:0000313" key="2">
    <source>
        <dbReference type="EMBL" id="UQC82159.1"/>
    </source>
</evidence>
<dbReference type="KEGG" id="clup:CLUP02_07645"/>
<name>A0A9Q8SRE3_9PEZI</name>
<dbReference type="GeneID" id="73341649"/>